<accession>A0A7W4J1E0</accession>
<dbReference type="AlphaFoldDB" id="A0A7W4J1E0"/>
<keyword evidence="2" id="KW-1185">Reference proteome</keyword>
<organism evidence="1 2">
    <name type="scientific">Gluconacetobacter asukensis</name>
    <dbReference type="NCBI Taxonomy" id="1017181"/>
    <lineage>
        <taxon>Bacteria</taxon>
        <taxon>Pseudomonadati</taxon>
        <taxon>Pseudomonadota</taxon>
        <taxon>Alphaproteobacteria</taxon>
        <taxon>Acetobacterales</taxon>
        <taxon>Acetobacteraceae</taxon>
        <taxon>Gluconacetobacter</taxon>
    </lineage>
</organism>
<sequence>MSHPIDMTGRVIGNRRVLGLGTAPATVAHPVGRYWRTECLECGDIQSVSGGNLRNRKPVQCRQCANGTLNAARRGKGAAKLPGYKVHLVSLDPDAPGPDSFDPVMTFAEIREVDEALFP</sequence>
<reference evidence="1 2" key="1">
    <citation type="submission" date="2020-04" db="EMBL/GenBank/DDBJ databases">
        <title>Description of novel Gluconacetobacter.</title>
        <authorList>
            <person name="Sombolestani A."/>
        </authorList>
    </citation>
    <scope>NUCLEOTIDE SEQUENCE [LARGE SCALE GENOMIC DNA]</scope>
    <source>
        <strain evidence="1 2">LMG 27724</strain>
    </source>
</reference>
<protein>
    <submittedName>
        <fullName evidence="1">Uncharacterized protein</fullName>
    </submittedName>
</protein>
<dbReference type="EMBL" id="JABEQE010000010">
    <property type="protein sequence ID" value="MBB2172852.1"/>
    <property type="molecule type" value="Genomic_DNA"/>
</dbReference>
<evidence type="ECO:0000313" key="1">
    <source>
        <dbReference type="EMBL" id="MBB2172852.1"/>
    </source>
</evidence>
<comment type="caution">
    <text evidence="1">The sequence shown here is derived from an EMBL/GenBank/DDBJ whole genome shotgun (WGS) entry which is preliminary data.</text>
</comment>
<name>A0A7W4J1E0_9PROT</name>
<evidence type="ECO:0000313" key="2">
    <source>
        <dbReference type="Proteomes" id="UP000577891"/>
    </source>
</evidence>
<dbReference type="Proteomes" id="UP000577891">
    <property type="component" value="Unassembled WGS sequence"/>
</dbReference>
<proteinExistence type="predicted"/>
<dbReference type="RefSeq" id="WP_182979378.1">
    <property type="nucleotide sequence ID" value="NZ_BAABGB010000005.1"/>
</dbReference>
<gene>
    <name evidence="1" type="ORF">HLH35_12105</name>
</gene>